<dbReference type="GO" id="GO:0016791">
    <property type="term" value="F:phosphatase activity"/>
    <property type="evidence" value="ECO:0007669"/>
    <property type="project" value="TreeGrafter"/>
</dbReference>
<dbReference type="GO" id="GO:0005737">
    <property type="term" value="C:cytoplasm"/>
    <property type="evidence" value="ECO:0007669"/>
    <property type="project" value="TreeGrafter"/>
</dbReference>
<dbReference type="STRING" id="1177179.A11A3_05751"/>
<proteinExistence type="predicted"/>
<dbReference type="SUPFAM" id="SSF53254">
    <property type="entry name" value="Phosphoglycerate mutase-like"/>
    <property type="match status" value="1"/>
</dbReference>
<name>L0WDQ0_9GAMM</name>
<dbReference type="InterPro" id="IPR050275">
    <property type="entry name" value="PGM_Phosphatase"/>
</dbReference>
<dbReference type="InterPro" id="IPR013078">
    <property type="entry name" value="His_Pase_superF_clade-1"/>
</dbReference>
<gene>
    <name evidence="1" type="ORF">A11A3_05751</name>
</gene>
<dbReference type="PANTHER" id="PTHR48100">
    <property type="entry name" value="BROAD-SPECIFICITY PHOSPHATASE YOR283W-RELATED"/>
    <property type="match status" value="1"/>
</dbReference>
<dbReference type="SMART" id="SM00855">
    <property type="entry name" value="PGAM"/>
    <property type="match status" value="1"/>
</dbReference>
<dbReference type="Proteomes" id="UP000010164">
    <property type="component" value="Unassembled WGS sequence"/>
</dbReference>
<comment type="caution">
    <text evidence="1">The sequence shown here is derived from an EMBL/GenBank/DDBJ whole genome shotgun (WGS) entry which is preliminary data.</text>
</comment>
<evidence type="ECO:0000313" key="1">
    <source>
        <dbReference type="EMBL" id="EKF74933.1"/>
    </source>
</evidence>
<dbReference type="PANTHER" id="PTHR48100:SF1">
    <property type="entry name" value="HISTIDINE PHOSPHATASE FAMILY PROTEIN-RELATED"/>
    <property type="match status" value="1"/>
</dbReference>
<keyword evidence="2" id="KW-1185">Reference proteome</keyword>
<dbReference type="InterPro" id="IPR029033">
    <property type="entry name" value="His_PPase_superfam"/>
</dbReference>
<dbReference type="PATRIC" id="fig|1177179.3.peg.1153"/>
<evidence type="ECO:0000313" key="2">
    <source>
        <dbReference type="Proteomes" id="UP000010164"/>
    </source>
</evidence>
<protein>
    <submittedName>
        <fullName evidence="1">Phosphoglycerate mutase</fullName>
    </submittedName>
</protein>
<dbReference type="EMBL" id="AMRJ01000006">
    <property type="protein sequence ID" value="EKF74933.1"/>
    <property type="molecule type" value="Genomic_DNA"/>
</dbReference>
<dbReference type="Pfam" id="PF00300">
    <property type="entry name" value="His_Phos_1"/>
    <property type="match status" value="1"/>
</dbReference>
<dbReference type="OrthoDB" id="280692at2"/>
<dbReference type="CDD" id="cd07067">
    <property type="entry name" value="HP_PGM_like"/>
    <property type="match status" value="1"/>
</dbReference>
<reference evidence="1 2" key="1">
    <citation type="journal article" date="2012" name="J. Bacteriol.">
        <title>Genome Sequence of the Alkane-Degrading Bacterium Alcanivorax hongdengensis Type Strain A-11-3.</title>
        <authorList>
            <person name="Lai Q."/>
            <person name="Shao Z."/>
        </authorList>
    </citation>
    <scope>NUCLEOTIDE SEQUENCE [LARGE SCALE GENOMIC DNA]</scope>
    <source>
        <strain evidence="1 2">A-11-3</strain>
    </source>
</reference>
<dbReference type="eggNOG" id="COG0406">
    <property type="taxonomic scope" value="Bacteria"/>
</dbReference>
<sequence>MAQFYLVRHGQASFGSDNYDRLSQLGHQQARWLGEYFAERDLGFDALVCGDLVRHRETGAGICEGLGMRLPEDIQPGLNEFDFQSLVDAYLTQHPDQVPGEGAPVAAFYKALKTAMQHWRLETLTGNLPETWQGFSDRVAAARDHIQQQYSDKDRIVIVSSGGAMAMFLKHILDASDDTVVELNLQIRNSSVTHGFFNRKVVRMASFNNVPHLDRPDRFEAITYF</sequence>
<dbReference type="Gene3D" id="3.40.50.1240">
    <property type="entry name" value="Phosphoglycerate mutase-like"/>
    <property type="match status" value="1"/>
</dbReference>
<organism evidence="1 2">
    <name type="scientific">Alcanivorax hongdengensis A-11-3</name>
    <dbReference type="NCBI Taxonomy" id="1177179"/>
    <lineage>
        <taxon>Bacteria</taxon>
        <taxon>Pseudomonadati</taxon>
        <taxon>Pseudomonadota</taxon>
        <taxon>Gammaproteobacteria</taxon>
        <taxon>Oceanospirillales</taxon>
        <taxon>Alcanivoracaceae</taxon>
        <taxon>Alcanivorax</taxon>
    </lineage>
</organism>
<dbReference type="RefSeq" id="WP_008928334.1">
    <property type="nucleotide sequence ID" value="NZ_AMRJ01000006.1"/>
</dbReference>
<dbReference type="AlphaFoldDB" id="L0WDQ0"/>
<accession>L0WDQ0</accession>